<reference evidence="3" key="1">
    <citation type="journal article" date="2020" name="Front. Microbiol.">
        <title>Gene regulatory networks of Penicillium echinulatum 2HH and Penicillium oxalicum 114-2 inferred by a computational biology approach.</title>
        <authorList>
            <person name="Lenz A.R."/>
            <person name="Galan-Vasquez E."/>
            <person name="Balbinot E."/>
            <person name="De Abreu F.P."/>
            <person name="De Oliveira N.S."/>
            <person name="Da Rosa L.O."/>
            <person name="De Avila E Silva S."/>
            <person name="Camassola M."/>
            <person name="Dillon A.J.P."/>
            <person name="Perez-Rueda E."/>
        </authorList>
    </citation>
    <scope>NUCLEOTIDE SEQUENCE</scope>
    <source>
        <strain evidence="3">S1M29</strain>
    </source>
</reference>
<dbReference type="AlphaFoldDB" id="A0A8J8W4W9"/>
<proteinExistence type="predicted"/>
<name>A0A8J8W4W9_9EURO</name>
<dbReference type="SUPFAM" id="SSF51430">
    <property type="entry name" value="NAD(P)-linked oxidoreductase"/>
    <property type="match status" value="1"/>
</dbReference>
<dbReference type="Proteomes" id="UP000631181">
    <property type="component" value="Unassembled WGS sequence"/>
</dbReference>
<dbReference type="PANTHER" id="PTHR11732">
    <property type="entry name" value="ALDO/KETO REDUCTASE"/>
    <property type="match status" value="1"/>
</dbReference>
<dbReference type="InterPro" id="IPR020471">
    <property type="entry name" value="AKR"/>
</dbReference>
<evidence type="ECO:0000256" key="1">
    <source>
        <dbReference type="ARBA" id="ARBA00023002"/>
    </source>
</evidence>
<feature type="domain" description="NADP-dependent oxidoreductase" evidence="2">
    <location>
        <begin position="35"/>
        <end position="226"/>
    </location>
</feature>
<dbReference type="OrthoDB" id="5357513at2759"/>
<evidence type="ECO:0000259" key="2">
    <source>
        <dbReference type="Pfam" id="PF00248"/>
    </source>
</evidence>
<dbReference type="EMBL" id="WIWV01000017">
    <property type="protein sequence ID" value="KAF7718221.1"/>
    <property type="molecule type" value="Genomic_DNA"/>
</dbReference>
<dbReference type="Gene3D" id="3.20.20.100">
    <property type="entry name" value="NADP-dependent oxidoreductase domain"/>
    <property type="match status" value="1"/>
</dbReference>
<evidence type="ECO:0000313" key="4">
    <source>
        <dbReference type="Proteomes" id="UP000631181"/>
    </source>
</evidence>
<gene>
    <name evidence="3" type="ORF">PECM_004288</name>
</gene>
<comment type="caution">
    <text evidence="3">The sequence shown here is derived from an EMBL/GenBank/DDBJ whole genome shotgun (WGS) entry which is preliminary data.</text>
</comment>
<sequence>MARSVQKVWDKYTLRAVGTSVPTVLPVFIYGTAWKKERTAGLVYDAITAGFRAIDTAAQPRHYQEHLVGEGIQRAIAEGIVRREDLYVCQPPIQTKFSPVAAQDPENMPYDTEASVTEQVHASVKSSLYNLRPSPDPRTATATYIDTVVIHSPLQTPEETQEAWQALECYVPRYIRNLGISNCSLPVLRALFNAATVKPAIVQNRFYPDTSYDSELRGFCLENQIIYQSFWTLTANPTLVRSRPVQQLAAQAGISPPAALYTLVMALGNTSVLNGTTNKARMNEDLAAPLAVSEFIQKRPELWARLSGDFQEIVGAYQIM</sequence>
<organism evidence="3 4">
    <name type="scientific">Penicillium ucsense</name>
    <dbReference type="NCBI Taxonomy" id="2839758"/>
    <lineage>
        <taxon>Eukaryota</taxon>
        <taxon>Fungi</taxon>
        <taxon>Dikarya</taxon>
        <taxon>Ascomycota</taxon>
        <taxon>Pezizomycotina</taxon>
        <taxon>Eurotiomycetes</taxon>
        <taxon>Eurotiomycetidae</taxon>
        <taxon>Eurotiales</taxon>
        <taxon>Aspergillaceae</taxon>
        <taxon>Penicillium</taxon>
    </lineage>
</organism>
<dbReference type="Pfam" id="PF00248">
    <property type="entry name" value="Aldo_ket_red"/>
    <property type="match status" value="1"/>
</dbReference>
<dbReference type="InterPro" id="IPR023210">
    <property type="entry name" value="NADP_OxRdtase_dom"/>
</dbReference>
<evidence type="ECO:0000313" key="3">
    <source>
        <dbReference type="EMBL" id="KAF7718221.1"/>
    </source>
</evidence>
<dbReference type="FunFam" id="3.20.20.100:FF:000045">
    <property type="entry name" value="Aldo-keto reductase (AKR), putative"/>
    <property type="match status" value="1"/>
</dbReference>
<keyword evidence="4" id="KW-1185">Reference proteome</keyword>
<protein>
    <recommendedName>
        <fullName evidence="2">NADP-dependent oxidoreductase domain-containing protein</fullName>
    </recommendedName>
</protein>
<dbReference type="GO" id="GO:0016491">
    <property type="term" value="F:oxidoreductase activity"/>
    <property type="evidence" value="ECO:0007669"/>
    <property type="project" value="UniProtKB-KW"/>
</dbReference>
<keyword evidence="1" id="KW-0560">Oxidoreductase</keyword>
<dbReference type="CDD" id="cd19071">
    <property type="entry name" value="AKR_AKR1-5-like"/>
    <property type="match status" value="1"/>
</dbReference>
<accession>A0A8J8W4W9</accession>
<dbReference type="InterPro" id="IPR036812">
    <property type="entry name" value="NAD(P)_OxRdtase_dom_sf"/>
</dbReference>